<dbReference type="EMBL" id="LAZR01003323">
    <property type="protein sequence ID" value="KKN19562.1"/>
    <property type="molecule type" value="Genomic_DNA"/>
</dbReference>
<accession>A0A0F9P568</accession>
<organism evidence="1">
    <name type="scientific">marine sediment metagenome</name>
    <dbReference type="NCBI Taxonomy" id="412755"/>
    <lineage>
        <taxon>unclassified sequences</taxon>
        <taxon>metagenomes</taxon>
        <taxon>ecological metagenomes</taxon>
    </lineage>
</organism>
<proteinExistence type="predicted"/>
<reference evidence="1" key="1">
    <citation type="journal article" date="2015" name="Nature">
        <title>Complex archaea that bridge the gap between prokaryotes and eukaryotes.</title>
        <authorList>
            <person name="Spang A."/>
            <person name="Saw J.H."/>
            <person name="Jorgensen S.L."/>
            <person name="Zaremba-Niedzwiedzka K."/>
            <person name="Martijn J."/>
            <person name="Lind A.E."/>
            <person name="van Eijk R."/>
            <person name="Schleper C."/>
            <person name="Guy L."/>
            <person name="Ettema T.J."/>
        </authorList>
    </citation>
    <scope>NUCLEOTIDE SEQUENCE</scope>
</reference>
<name>A0A0F9P568_9ZZZZ</name>
<evidence type="ECO:0000313" key="1">
    <source>
        <dbReference type="EMBL" id="KKN19562.1"/>
    </source>
</evidence>
<protein>
    <submittedName>
        <fullName evidence="1">Uncharacterized protein</fullName>
    </submittedName>
</protein>
<comment type="caution">
    <text evidence="1">The sequence shown here is derived from an EMBL/GenBank/DDBJ whole genome shotgun (WGS) entry which is preliminary data.</text>
</comment>
<gene>
    <name evidence="1" type="ORF">LCGC14_0944480</name>
</gene>
<dbReference type="AlphaFoldDB" id="A0A0F9P568"/>
<sequence length="799" mass="82709">MKKFIIFLIMVFTSVSFGYVTTDINAEIVMNPDQLAQYLRDSFSNVTSDTFLFTPRATAPAGTLAAEGRVYYDSVSKTLQLHNGTSFTPIDTAGGVSLDSAYNFGSAGGGRAIGVTDGAITMTKDDGGTENVLEISASPSGSADGDGILVTLGTNSTGVGIQFALGAGATNDLAGTSDAWTISKAGAFAGVGGTWTGDHLFTGNAANIEVDVSQDALHFLDNAILAIGGATTAAGDFTFSYDGTDFNLEAAAANDLYRMGETTHFDLIIHGATNTNEVTFDTDDSALLCIFDGFDLRMNDDDVIIFGDSVASDSFTVKFDETTDNLLIVATTANDQVQFGDGTSSSTDVKMMGATDGDFVLFDASADELFFEDCDLKINEGAQIEFAVADNSIDWTIDVSTDETLLFLPAETTDDQTFNVGNATNTSDVRFFGATASTVVFDASADAVLFDVYNIALGDGDSLLFGDTLGTGDFSITDTSDVLVINNVVDGTGTVGFGAAGTGIDVDFHGDAGSGLMTWDENANTNGALVFNNADVEMGDADFIQFGDGADLTISATTITTTMTLAAGSVLTIADTDNVASLLTFGVSGGTHGLDVLFQGSTAGDIVDWDAGNDTWNFGVDATGVDVNFHSDTTLKLMKWVEATSILSLDGATAMLEFRGANVDVHETTLAVVEPTKSNIVNLPDDTGELSYIAEGGTVAFGPTGAIPLTDAVVLWTSTGADAISLPDGTSAGQILSLVLVAQAGGASTLTPDSVTGSGWATMVFTNVGESATFLYVDSTIGWLCLGTFGVSTQPLITQ</sequence>